<evidence type="ECO:0000313" key="8">
    <source>
        <dbReference type="EMBL" id="SKC81031.1"/>
    </source>
</evidence>
<comment type="similarity">
    <text evidence="2 6">Belongs to the FPP/GGPP synthase family.</text>
</comment>
<keyword evidence="4" id="KW-0479">Metal-binding</keyword>
<dbReference type="SUPFAM" id="SSF48576">
    <property type="entry name" value="Terpenoid synthases"/>
    <property type="match status" value="1"/>
</dbReference>
<dbReference type="InterPro" id="IPR008949">
    <property type="entry name" value="Isoprenoid_synthase_dom_sf"/>
</dbReference>
<dbReference type="Proteomes" id="UP000189777">
    <property type="component" value="Unassembled WGS sequence"/>
</dbReference>
<evidence type="ECO:0000256" key="7">
    <source>
        <dbReference type="SAM" id="MobiDB-lite"/>
    </source>
</evidence>
<evidence type="ECO:0000256" key="3">
    <source>
        <dbReference type="ARBA" id="ARBA00022679"/>
    </source>
</evidence>
<keyword evidence="3 6" id="KW-0808">Transferase</keyword>
<keyword evidence="9" id="KW-1185">Reference proteome</keyword>
<protein>
    <submittedName>
        <fullName evidence="8">Geranylgeranyl diphosphate synthase, type II</fullName>
    </submittedName>
</protein>
<evidence type="ECO:0000256" key="4">
    <source>
        <dbReference type="ARBA" id="ARBA00022723"/>
    </source>
</evidence>
<evidence type="ECO:0000256" key="1">
    <source>
        <dbReference type="ARBA" id="ARBA00001946"/>
    </source>
</evidence>
<name>A0A1T5LYH2_9MICO</name>
<proteinExistence type="inferred from homology"/>
<dbReference type="Pfam" id="PF00348">
    <property type="entry name" value="polyprenyl_synt"/>
    <property type="match status" value="1"/>
</dbReference>
<gene>
    <name evidence="8" type="ORF">SAMN04324258_4145</name>
</gene>
<dbReference type="AlphaFoldDB" id="A0A1T5LYH2"/>
<dbReference type="STRING" id="526729.SAMN04324258_4145"/>
<dbReference type="GO" id="GO:0004659">
    <property type="term" value="F:prenyltransferase activity"/>
    <property type="evidence" value="ECO:0007669"/>
    <property type="project" value="InterPro"/>
</dbReference>
<dbReference type="Gene3D" id="1.10.600.10">
    <property type="entry name" value="Farnesyl Diphosphate Synthase"/>
    <property type="match status" value="1"/>
</dbReference>
<reference evidence="8 9" key="1">
    <citation type="submission" date="2017-02" db="EMBL/GenBank/DDBJ databases">
        <authorList>
            <person name="Peterson S.W."/>
        </authorList>
    </citation>
    <scope>NUCLEOTIDE SEQUENCE [LARGE SCALE GENOMIC DNA]</scope>
    <source>
        <strain evidence="8 9">DSM 21481</strain>
    </source>
</reference>
<dbReference type="GO" id="GO:0008299">
    <property type="term" value="P:isoprenoid biosynthetic process"/>
    <property type="evidence" value="ECO:0007669"/>
    <property type="project" value="InterPro"/>
</dbReference>
<organism evidence="8 9">
    <name type="scientific">Krasilnikoviella flava</name>
    <dbReference type="NCBI Taxonomy" id="526729"/>
    <lineage>
        <taxon>Bacteria</taxon>
        <taxon>Bacillati</taxon>
        <taxon>Actinomycetota</taxon>
        <taxon>Actinomycetes</taxon>
        <taxon>Micrococcales</taxon>
        <taxon>Promicromonosporaceae</taxon>
        <taxon>Krasilnikoviella</taxon>
    </lineage>
</organism>
<dbReference type="PROSITE" id="PS00444">
    <property type="entry name" value="POLYPRENYL_SYNTHASE_2"/>
    <property type="match status" value="1"/>
</dbReference>
<dbReference type="InterPro" id="IPR000092">
    <property type="entry name" value="Polyprenyl_synt"/>
</dbReference>
<dbReference type="PANTHER" id="PTHR12001">
    <property type="entry name" value="GERANYLGERANYL PYROPHOSPHATE SYNTHASE"/>
    <property type="match status" value="1"/>
</dbReference>
<evidence type="ECO:0000256" key="2">
    <source>
        <dbReference type="ARBA" id="ARBA00006706"/>
    </source>
</evidence>
<comment type="cofactor">
    <cofactor evidence="1">
        <name>Mg(2+)</name>
        <dbReference type="ChEBI" id="CHEBI:18420"/>
    </cofactor>
</comment>
<feature type="region of interest" description="Disordered" evidence="7">
    <location>
        <begin position="1"/>
        <end position="22"/>
    </location>
</feature>
<evidence type="ECO:0000313" key="9">
    <source>
        <dbReference type="Proteomes" id="UP000189777"/>
    </source>
</evidence>
<dbReference type="OrthoDB" id="4497239at2"/>
<dbReference type="GO" id="GO:0046872">
    <property type="term" value="F:metal ion binding"/>
    <property type="evidence" value="ECO:0007669"/>
    <property type="project" value="UniProtKB-KW"/>
</dbReference>
<evidence type="ECO:0000256" key="6">
    <source>
        <dbReference type="RuleBase" id="RU004466"/>
    </source>
</evidence>
<evidence type="ECO:0000256" key="5">
    <source>
        <dbReference type="ARBA" id="ARBA00022842"/>
    </source>
</evidence>
<dbReference type="PANTHER" id="PTHR12001:SF85">
    <property type="entry name" value="SHORT CHAIN ISOPRENYL DIPHOSPHATE SYNTHASE"/>
    <property type="match status" value="1"/>
</dbReference>
<keyword evidence="5" id="KW-0460">Magnesium</keyword>
<dbReference type="InterPro" id="IPR033749">
    <property type="entry name" value="Polyprenyl_synt_CS"/>
</dbReference>
<dbReference type="SFLD" id="SFLDS00005">
    <property type="entry name" value="Isoprenoid_Synthase_Type_I"/>
    <property type="match status" value="1"/>
</dbReference>
<accession>A0A1T5LYH2</accession>
<sequence>MLSEEVGPVHRSSPESDDPVGPVVERAVERLLDAGDRPDDTRLWSSVRGTSRGGKRLRPRILLDAYDALAGTAPRETREVVVRVAAALELLHHALLVHDDVIDGADTRRGRPNVAGTFAEQARESGASPRQAQGYGAAAGILAGDLALTGAVRAIALCGALPDTTERLLDLVDETLHLTADGELADVWLSLGPCADLDETLRTAERKTAVYTFQLPLRAAAILAGRDDLDVAVQRLGRDLGLAFQLRDDLDGVFGDPAQTGKSNASDLREGKCTPLVALARGTWAWAELSTVLGDPGAGEQDLRRARELLEASGARAAVELLAADLERDAVGLGRDLGLGVLAERVTGTGSDPTWSAA</sequence>
<dbReference type="PROSITE" id="PS00723">
    <property type="entry name" value="POLYPRENYL_SYNTHASE_1"/>
    <property type="match status" value="1"/>
</dbReference>
<dbReference type="RefSeq" id="WP_079576481.1">
    <property type="nucleotide sequence ID" value="NZ_FUZQ01000008.1"/>
</dbReference>
<dbReference type="EMBL" id="FUZQ01000008">
    <property type="protein sequence ID" value="SKC81031.1"/>
    <property type="molecule type" value="Genomic_DNA"/>
</dbReference>